<evidence type="ECO:0000313" key="3">
    <source>
        <dbReference type="Proteomes" id="UP001138661"/>
    </source>
</evidence>
<dbReference type="PANTHER" id="PTHR33797:SF2">
    <property type="entry name" value="ORGANIC HYDROPEROXIDE RESISTANCE PROTEIN-LIKE"/>
    <property type="match status" value="1"/>
</dbReference>
<evidence type="ECO:0000313" key="2">
    <source>
        <dbReference type="EMBL" id="MBW4709474.1"/>
    </source>
</evidence>
<organism evidence="2 3">
    <name type="scientific">Roseobacter insulae</name>
    <dbReference type="NCBI Taxonomy" id="2859783"/>
    <lineage>
        <taxon>Bacteria</taxon>
        <taxon>Pseudomonadati</taxon>
        <taxon>Pseudomonadota</taxon>
        <taxon>Alphaproteobacteria</taxon>
        <taxon>Rhodobacterales</taxon>
        <taxon>Roseobacteraceae</taxon>
        <taxon>Roseobacter</taxon>
    </lineage>
</organism>
<dbReference type="AlphaFoldDB" id="A0A9X1FY30"/>
<keyword evidence="3" id="KW-1185">Reference proteome</keyword>
<dbReference type="GO" id="GO:0006979">
    <property type="term" value="P:response to oxidative stress"/>
    <property type="evidence" value="ECO:0007669"/>
    <property type="project" value="InterPro"/>
</dbReference>
<comment type="caution">
    <text evidence="2">The sequence shown here is derived from an EMBL/GenBank/DDBJ whole genome shotgun (WGS) entry which is preliminary data.</text>
</comment>
<gene>
    <name evidence="2" type="ORF">KX928_16910</name>
</gene>
<evidence type="ECO:0000256" key="1">
    <source>
        <dbReference type="SAM" id="MobiDB-lite"/>
    </source>
</evidence>
<reference evidence="2" key="1">
    <citation type="submission" date="2021-07" db="EMBL/GenBank/DDBJ databases">
        <title>Roseobacter insulae sp. nov., isolated from a tidal flat.</title>
        <authorList>
            <person name="Park S."/>
            <person name="Yoon J.-H."/>
        </authorList>
    </citation>
    <scope>NUCLEOTIDE SEQUENCE</scope>
    <source>
        <strain evidence="2">YSTF-M11</strain>
    </source>
</reference>
<accession>A0A9X1FY30</accession>
<dbReference type="NCBIfam" id="TIGR03561">
    <property type="entry name" value="organ_hyd_perox"/>
    <property type="match status" value="1"/>
</dbReference>
<dbReference type="PANTHER" id="PTHR33797">
    <property type="entry name" value="ORGANIC HYDROPEROXIDE RESISTANCE PROTEIN-LIKE"/>
    <property type="match status" value="1"/>
</dbReference>
<dbReference type="Proteomes" id="UP001138661">
    <property type="component" value="Unassembled WGS sequence"/>
</dbReference>
<dbReference type="InterPro" id="IPR003718">
    <property type="entry name" value="OsmC/Ohr_fam"/>
</dbReference>
<proteinExistence type="predicted"/>
<protein>
    <submittedName>
        <fullName evidence="2">Organic hydroperoxide resistance protein</fullName>
    </submittedName>
</protein>
<feature type="region of interest" description="Disordered" evidence="1">
    <location>
        <begin position="9"/>
        <end position="28"/>
    </location>
</feature>
<name>A0A9X1FY30_9RHOB</name>
<dbReference type="InterPro" id="IPR019953">
    <property type="entry name" value="OHR"/>
</dbReference>
<sequence>MMPTKVLYSTTATATGGGREGSSSLDDGTFTAQLVTPKELGGAGGDGVNPEQLFATGYAACFLGALRFYAGQKKIDVPDDATVTTTVGIGPREDLGFGLDVKIKVSLPGVDKAVAEDLIAGGHKVCPYSHATKGTLTITPELA</sequence>
<dbReference type="Pfam" id="PF02566">
    <property type="entry name" value="OsmC"/>
    <property type="match status" value="1"/>
</dbReference>
<dbReference type="EMBL" id="JAHXDN010000004">
    <property type="protein sequence ID" value="MBW4709474.1"/>
    <property type="molecule type" value="Genomic_DNA"/>
</dbReference>